<evidence type="ECO:0000313" key="1">
    <source>
        <dbReference type="EMBL" id="KWS03886.1"/>
    </source>
</evidence>
<evidence type="ECO:0000313" key="2">
    <source>
        <dbReference type="Proteomes" id="UP000023435"/>
    </source>
</evidence>
<dbReference type="Proteomes" id="UP000023435">
    <property type="component" value="Unassembled WGS sequence"/>
</dbReference>
<gene>
    <name evidence="1" type="ORF">AZ78_1435</name>
</gene>
<dbReference type="EMBL" id="JAJA02000001">
    <property type="protein sequence ID" value="KWS03886.1"/>
    <property type="molecule type" value="Genomic_DNA"/>
</dbReference>
<accession>A0A108U7B3</accession>
<dbReference type="OrthoDB" id="9182617at2"/>
<name>A0A108U7B3_9GAMM</name>
<dbReference type="AlphaFoldDB" id="A0A108U7B3"/>
<reference evidence="1 2" key="1">
    <citation type="journal article" date="2014" name="Genome Announc.">
        <title>Draft Genome Sequence of Lysobacter capsici AZ78, a Bacterium Antagonistic to Plant-Pathogenic Oomycetes.</title>
        <authorList>
            <person name="Puopolo G."/>
            <person name="Sonego P."/>
            <person name="Engelen K."/>
            <person name="Pertot I."/>
        </authorList>
    </citation>
    <scope>NUCLEOTIDE SEQUENCE [LARGE SCALE GENOMIC DNA]</scope>
    <source>
        <strain evidence="1 2">AZ78</strain>
    </source>
</reference>
<organism evidence="1 2">
    <name type="scientific">Lysobacter capsici AZ78</name>
    <dbReference type="NCBI Taxonomy" id="1444315"/>
    <lineage>
        <taxon>Bacteria</taxon>
        <taxon>Pseudomonadati</taxon>
        <taxon>Pseudomonadota</taxon>
        <taxon>Gammaproteobacteria</taxon>
        <taxon>Lysobacterales</taxon>
        <taxon>Lysobacteraceae</taxon>
        <taxon>Lysobacter</taxon>
    </lineage>
</organism>
<comment type="caution">
    <text evidence="1">The sequence shown here is derived from an EMBL/GenBank/DDBJ whole genome shotgun (WGS) entry which is preliminary data.</text>
</comment>
<keyword evidence="2" id="KW-1185">Reference proteome</keyword>
<protein>
    <submittedName>
        <fullName evidence="1">Uncharacterized protein</fullName>
    </submittedName>
</protein>
<proteinExistence type="predicted"/>
<dbReference type="RefSeq" id="WP_153018940.1">
    <property type="nucleotide sequence ID" value="NZ_JAJA02000001.1"/>
</dbReference>
<sequence length="92" mass="10000">MSGPAASSTAMKRLLALLGSIAAYNDKGWQWSGHDAAHSEALRAGWSLEIRGLLDTIEADALPAQLRQELLTRAPVQDGDGIYVEKLKRWIA</sequence>